<sequence length="133" mass="14979">MSAQKDTKKKPQEETDNSQLSAHETLMEIISSLQKISEMELKIPETIDDTKQKSDDSSDNPVQISCIFCKQPIERSNFIVSLQCCGAIAHIKCFAKISADEQQIIPHQCPSCKAKFSSEQIQICQKLSKMIPY</sequence>
<feature type="compositionally biased region" description="Basic and acidic residues" evidence="1">
    <location>
        <begin position="1"/>
        <end position="13"/>
    </location>
</feature>
<organism evidence="2 3">
    <name type="scientific">Tritrichomonas musculus</name>
    <dbReference type="NCBI Taxonomy" id="1915356"/>
    <lineage>
        <taxon>Eukaryota</taxon>
        <taxon>Metamonada</taxon>
        <taxon>Parabasalia</taxon>
        <taxon>Tritrichomonadida</taxon>
        <taxon>Tritrichomonadidae</taxon>
        <taxon>Tritrichomonas</taxon>
    </lineage>
</organism>
<feature type="region of interest" description="Disordered" evidence="1">
    <location>
        <begin position="1"/>
        <end position="22"/>
    </location>
</feature>
<evidence type="ECO:0008006" key="4">
    <source>
        <dbReference type="Google" id="ProtNLM"/>
    </source>
</evidence>
<dbReference type="EMBL" id="JAPFFF010000003">
    <property type="protein sequence ID" value="KAK8894244.1"/>
    <property type="molecule type" value="Genomic_DNA"/>
</dbReference>
<reference evidence="2 3" key="1">
    <citation type="submission" date="2024-04" db="EMBL/GenBank/DDBJ databases">
        <title>Tritrichomonas musculus Genome.</title>
        <authorList>
            <person name="Alves-Ferreira E."/>
            <person name="Grigg M."/>
            <person name="Lorenzi H."/>
            <person name="Galac M."/>
        </authorList>
    </citation>
    <scope>NUCLEOTIDE SEQUENCE [LARGE SCALE GENOMIC DNA]</scope>
    <source>
        <strain evidence="2 3">EAF2021</strain>
    </source>
</reference>
<comment type="caution">
    <text evidence="2">The sequence shown here is derived from an EMBL/GenBank/DDBJ whole genome shotgun (WGS) entry which is preliminary data.</text>
</comment>
<protein>
    <recommendedName>
        <fullName evidence="4">RING-type domain-containing protein</fullName>
    </recommendedName>
</protein>
<accession>A0ABR2KT31</accession>
<name>A0ABR2KT31_9EUKA</name>
<dbReference type="Gene3D" id="3.30.40.10">
    <property type="entry name" value="Zinc/RING finger domain, C3HC4 (zinc finger)"/>
    <property type="match status" value="1"/>
</dbReference>
<dbReference type="InterPro" id="IPR011011">
    <property type="entry name" value="Znf_FYVE_PHD"/>
</dbReference>
<evidence type="ECO:0000256" key="1">
    <source>
        <dbReference type="SAM" id="MobiDB-lite"/>
    </source>
</evidence>
<proteinExistence type="predicted"/>
<dbReference type="InterPro" id="IPR013083">
    <property type="entry name" value="Znf_RING/FYVE/PHD"/>
</dbReference>
<keyword evidence="3" id="KW-1185">Reference proteome</keyword>
<evidence type="ECO:0000313" key="3">
    <source>
        <dbReference type="Proteomes" id="UP001470230"/>
    </source>
</evidence>
<dbReference type="Proteomes" id="UP001470230">
    <property type="component" value="Unassembled WGS sequence"/>
</dbReference>
<gene>
    <name evidence="2" type="ORF">M9Y10_022678</name>
</gene>
<dbReference type="SUPFAM" id="SSF57903">
    <property type="entry name" value="FYVE/PHD zinc finger"/>
    <property type="match status" value="1"/>
</dbReference>
<evidence type="ECO:0000313" key="2">
    <source>
        <dbReference type="EMBL" id="KAK8894244.1"/>
    </source>
</evidence>